<sequence length="269" mass="29883">MAAATRPAKVNSIEGVSSSYYAGKMGRNKDSLTLGKHAIVCQDTELRGEISVGAGTVLNPQCKILAESGPIRIGVNNIIEEKVIIVNKSTKPLMIGDDNVFEVGCYIEGSKIGNKNVIEAKASVLGKTSVGDNCVIGAVCSTRTDEVIPDNTVIYGNMHNRRVQTVNTNQANLHTRHLEYLRDTLPKFNHIRGGSESKSTRNEKESRDRSRREHRSHDKDHRDKSHDRARDKSRDEAREVARDKDSHDKEKRDTRDKEAAKKVGVARET</sequence>
<evidence type="ECO:0000256" key="3">
    <source>
        <dbReference type="ARBA" id="ARBA00016573"/>
    </source>
</evidence>
<evidence type="ECO:0000313" key="8">
    <source>
        <dbReference type="EMBL" id="CAG8571987.1"/>
    </source>
</evidence>
<dbReference type="GO" id="GO:0070840">
    <property type="term" value="F:dynein complex binding"/>
    <property type="evidence" value="ECO:0007669"/>
    <property type="project" value="TreeGrafter"/>
</dbReference>
<evidence type="ECO:0000256" key="1">
    <source>
        <dbReference type="ARBA" id="ARBA00004245"/>
    </source>
</evidence>
<dbReference type="GO" id="GO:0005869">
    <property type="term" value="C:dynactin complex"/>
    <property type="evidence" value="ECO:0007669"/>
    <property type="project" value="InterPro"/>
</dbReference>
<dbReference type="Proteomes" id="UP000789572">
    <property type="component" value="Unassembled WGS sequence"/>
</dbReference>
<comment type="subcellular location">
    <subcellularLocation>
        <location evidence="1">Cytoplasm</location>
        <location evidence="1">Cytoskeleton</location>
    </subcellularLocation>
</comment>
<evidence type="ECO:0000256" key="5">
    <source>
        <dbReference type="ARBA" id="ARBA00023212"/>
    </source>
</evidence>
<protein>
    <recommendedName>
        <fullName evidence="3">Dynactin subunit 6</fullName>
    </recommendedName>
</protein>
<feature type="region of interest" description="Disordered" evidence="7">
    <location>
        <begin position="185"/>
        <end position="269"/>
    </location>
</feature>
<feature type="compositionally biased region" description="Basic and acidic residues" evidence="7">
    <location>
        <begin position="193"/>
        <end position="269"/>
    </location>
</feature>
<dbReference type="EMBL" id="CAJVPJ010001033">
    <property type="protein sequence ID" value="CAG8571987.1"/>
    <property type="molecule type" value="Genomic_DNA"/>
</dbReference>
<dbReference type="InterPro" id="IPR011004">
    <property type="entry name" value="Trimer_LpxA-like_sf"/>
</dbReference>
<dbReference type="CDD" id="cd04646">
    <property type="entry name" value="LbH_Dynactin_6"/>
    <property type="match status" value="1"/>
</dbReference>
<dbReference type="InterPro" id="IPR027777">
    <property type="entry name" value="DCTN6"/>
</dbReference>
<comment type="caution">
    <text evidence="8">The sequence shown here is derived from an EMBL/GenBank/DDBJ whole genome shotgun (WGS) entry which is preliminary data.</text>
</comment>
<comment type="similarity">
    <text evidence="2">Belongs to the dynactin subunits 5/6 family. Dynactin subunit 6 subfamily.</text>
</comment>
<name>A0A9N9BL93_9GLOM</name>
<evidence type="ECO:0000256" key="2">
    <source>
        <dbReference type="ARBA" id="ARBA00007719"/>
    </source>
</evidence>
<accession>A0A9N9BL93</accession>
<keyword evidence="9" id="KW-1185">Reference proteome</keyword>
<keyword evidence="4" id="KW-0963">Cytoplasm</keyword>
<dbReference type="AlphaFoldDB" id="A0A9N9BL93"/>
<comment type="function">
    <text evidence="6">Part of the dynactin complex that activates the molecular motor dynein for ultra-processive transport along microtubules.</text>
</comment>
<dbReference type="PANTHER" id="PTHR13072:SF0">
    <property type="entry name" value="DYNACTIN SUBUNIT 6"/>
    <property type="match status" value="1"/>
</dbReference>
<evidence type="ECO:0000256" key="7">
    <source>
        <dbReference type="SAM" id="MobiDB-lite"/>
    </source>
</evidence>
<dbReference type="OrthoDB" id="2355at2759"/>
<organism evidence="8 9">
    <name type="scientific">Paraglomus occultum</name>
    <dbReference type="NCBI Taxonomy" id="144539"/>
    <lineage>
        <taxon>Eukaryota</taxon>
        <taxon>Fungi</taxon>
        <taxon>Fungi incertae sedis</taxon>
        <taxon>Mucoromycota</taxon>
        <taxon>Glomeromycotina</taxon>
        <taxon>Glomeromycetes</taxon>
        <taxon>Paraglomerales</taxon>
        <taxon>Paraglomeraceae</taxon>
        <taxon>Paraglomus</taxon>
    </lineage>
</organism>
<dbReference type="GO" id="GO:0007052">
    <property type="term" value="P:mitotic spindle organization"/>
    <property type="evidence" value="ECO:0007669"/>
    <property type="project" value="TreeGrafter"/>
</dbReference>
<proteinExistence type="inferred from homology"/>
<evidence type="ECO:0000256" key="6">
    <source>
        <dbReference type="ARBA" id="ARBA00034687"/>
    </source>
</evidence>
<gene>
    <name evidence="8" type="ORF">POCULU_LOCUS6043</name>
</gene>
<keyword evidence="5" id="KW-0206">Cytoskeleton</keyword>
<dbReference type="Gene3D" id="2.160.10.10">
    <property type="entry name" value="Hexapeptide repeat proteins"/>
    <property type="match status" value="1"/>
</dbReference>
<evidence type="ECO:0000256" key="4">
    <source>
        <dbReference type="ARBA" id="ARBA00022490"/>
    </source>
</evidence>
<evidence type="ECO:0000313" key="9">
    <source>
        <dbReference type="Proteomes" id="UP000789572"/>
    </source>
</evidence>
<dbReference type="SUPFAM" id="SSF51161">
    <property type="entry name" value="Trimeric LpxA-like enzymes"/>
    <property type="match status" value="1"/>
</dbReference>
<dbReference type="PANTHER" id="PTHR13072">
    <property type="entry name" value="DYNACTIN 6"/>
    <property type="match status" value="1"/>
</dbReference>
<reference evidence="8" key="1">
    <citation type="submission" date="2021-06" db="EMBL/GenBank/DDBJ databases">
        <authorList>
            <person name="Kallberg Y."/>
            <person name="Tangrot J."/>
            <person name="Rosling A."/>
        </authorList>
    </citation>
    <scope>NUCLEOTIDE SEQUENCE</scope>
    <source>
        <strain evidence="8">IA702</strain>
    </source>
</reference>